<proteinExistence type="predicted"/>
<accession>A0A9P9I8K6</accession>
<dbReference type="OrthoDB" id="303614at2759"/>
<name>A0A9P9I8K6_9PLEO</name>
<dbReference type="AlphaFoldDB" id="A0A9P9I8K6"/>
<organism evidence="1 2">
    <name type="scientific">Dendryphion nanum</name>
    <dbReference type="NCBI Taxonomy" id="256645"/>
    <lineage>
        <taxon>Eukaryota</taxon>
        <taxon>Fungi</taxon>
        <taxon>Dikarya</taxon>
        <taxon>Ascomycota</taxon>
        <taxon>Pezizomycotina</taxon>
        <taxon>Dothideomycetes</taxon>
        <taxon>Pleosporomycetidae</taxon>
        <taxon>Pleosporales</taxon>
        <taxon>Torulaceae</taxon>
        <taxon>Dendryphion</taxon>
    </lineage>
</organism>
<evidence type="ECO:0000313" key="2">
    <source>
        <dbReference type="Proteomes" id="UP000700596"/>
    </source>
</evidence>
<comment type="caution">
    <text evidence="1">The sequence shown here is derived from an EMBL/GenBank/DDBJ whole genome shotgun (WGS) entry which is preliminary data.</text>
</comment>
<keyword evidence="2" id="KW-1185">Reference proteome</keyword>
<reference evidence="1" key="1">
    <citation type="journal article" date="2021" name="Nat. Commun.">
        <title>Genetic determinants of endophytism in the Arabidopsis root mycobiome.</title>
        <authorList>
            <person name="Mesny F."/>
            <person name="Miyauchi S."/>
            <person name="Thiergart T."/>
            <person name="Pickel B."/>
            <person name="Atanasova L."/>
            <person name="Karlsson M."/>
            <person name="Huettel B."/>
            <person name="Barry K.W."/>
            <person name="Haridas S."/>
            <person name="Chen C."/>
            <person name="Bauer D."/>
            <person name="Andreopoulos W."/>
            <person name="Pangilinan J."/>
            <person name="LaButti K."/>
            <person name="Riley R."/>
            <person name="Lipzen A."/>
            <person name="Clum A."/>
            <person name="Drula E."/>
            <person name="Henrissat B."/>
            <person name="Kohler A."/>
            <person name="Grigoriev I.V."/>
            <person name="Martin F.M."/>
            <person name="Hacquard S."/>
        </authorList>
    </citation>
    <scope>NUCLEOTIDE SEQUENCE</scope>
    <source>
        <strain evidence="1">MPI-CAGE-CH-0243</strain>
    </source>
</reference>
<dbReference type="Proteomes" id="UP000700596">
    <property type="component" value="Unassembled WGS sequence"/>
</dbReference>
<gene>
    <name evidence="1" type="ORF">B0J11DRAFT_512083</name>
</gene>
<dbReference type="EMBL" id="JAGMWT010000023">
    <property type="protein sequence ID" value="KAH7111841.1"/>
    <property type="molecule type" value="Genomic_DNA"/>
</dbReference>
<protein>
    <submittedName>
        <fullName evidence="1">Uncharacterized protein</fullName>
    </submittedName>
</protein>
<evidence type="ECO:0000313" key="1">
    <source>
        <dbReference type="EMBL" id="KAH7111841.1"/>
    </source>
</evidence>
<sequence length="102" mass="10808">MHTTSPIPRPLKVVSETKRDGVVFRLYGAAFHDIAHLDHVSALGHHVPVAAKDTAIIAFAQLATIRLGATRAIISLIDAQHQHVLVEATPATPLHGGALSIS</sequence>